<evidence type="ECO:0000313" key="5">
    <source>
        <dbReference type="Proteomes" id="UP000298416"/>
    </source>
</evidence>
<comment type="similarity">
    <text evidence="1">Belongs to the PPR family. P subfamily.</text>
</comment>
<dbReference type="Gene3D" id="1.25.40.10">
    <property type="entry name" value="Tetratricopeptide repeat domain"/>
    <property type="match status" value="1"/>
</dbReference>
<name>A0A8X8WYJ5_SALSN</name>
<dbReference type="InterPro" id="IPR002885">
    <property type="entry name" value="PPR_rpt"/>
</dbReference>
<gene>
    <name evidence="4" type="ORF">SASPL_139239</name>
</gene>
<dbReference type="PROSITE" id="PS51375">
    <property type="entry name" value="PPR"/>
    <property type="match status" value="3"/>
</dbReference>
<dbReference type="NCBIfam" id="TIGR00756">
    <property type="entry name" value="PPR"/>
    <property type="match status" value="3"/>
</dbReference>
<dbReference type="AlphaFoldDB" id="A0A8X8WYJ5"/>
<dbReference type="Proteomes" id="UP000298416">
    <property type="component" value="Unassembled WGS sequence"/>
</dbReference>
<evidence type="ECO:0000256" key="3">
    <source>
        <dbReference type="PROSITE-ProRule" id="PRU00708"/>
    </source>
</evidence>
<proteinExistence type="inferred from homology"/>
<feature type="repeat" description="PPR" evidence="3">
    <location>
        <begin position="76"/>
        <end position="110"/>
    </location>
</feature>
<accession>A0A8X8WYJ5</accession>
<dbReference type="Pfam" id="PF13041">
    <property type="entry name" value="PPR_2"/>
    <property type="match status" value="2"/>
</dbReference>
<evidence type="ECO:0000256" key="2">
    <source>
        <dbReference type="ARBA" id="ARBA00022737"/>
    </source>
</evidence>
<dbReference type="PANTHER" id="PTHR47941">
    <property type="entry name" value="PENTATRICOPEPTIDE REPEAT-CONTAINING PROTEIN 3, MITOCHONDRIAL"/>
    <property type="match status" value="1"/>
</dbReference>
<reference evidence="4" key="1">
    <citation type="submission" date="2018-01" db="EMBL/GenBank/DDBJ databases">
        <authorList>
            <person name="Mao J.F."/>
        </authorList>
    </citation>
    <scope>NUCLEOTIDE SEQUENCE</scope>
    <source>
        <strain evidence="4">Huo1</strain>
        <tissue evidence="4">Leaf</tissue>
    </source>
</reference>
<dbReference type="InterPro" id="IPR011990">
    <property type="entry name" value="TPR-like_helical_dom_sf"/>
</dbReference>
<sequence length="243" mass="28037">MKIMSELVQVNANVSDCERSNVYDILLSSFDFRVLMTVIGIPLCLIYSSRLISDTIWSQMVFMLLRKWGCLAFFLSIVATNCLLNGLSKMDCLGKCWEVHREMLRIQIRPNACTVNIFAHILCNEGHTDKVNEFLERMEEEGFDLDIVTYNMLVDGYCKNRRLKDAIYLYNIMCTRGMIPDLIRGGDARCERMLFDMIRKKVSADGFTCWLLIKGHQNLDRMICAVNLVVELVRYGIMVSPDI</sequence>
<comment type="caution">
    <text evidence="4">The sequence shown here is derived from an EMBL/GenBank/DDBJ whole genome shotgun (WGS) entry which is preliminary data.</text>
</comment>
<organism evidence="4">
    <name type="scientific">Salvia splendens</name>
    <name type="common">Scarlet sage</name>
    <dbReference type="NCBI Taxonomy" id="180675"/>
    <lineage>
        <taxon>Eukaryota</taxon>
        <taxon>Viridiplantae</taxon>
        <taxon>Streptophyta</taxon>
        <taxon>Embryophyta</taxon>
        <taxon>Tracheophyta</taxon>
        <taxon>Spermatophyta</taxon>
        <taxon>Magnoliopsida</taxon>
        <taxon>eudicotyledons</taxon>
        <taxon>Gunneridae</taxon>
        <taxon>Pentapetalae</taxon>
        <taxon>asterids</taxon>
        <taxon>lamiids</taxon>
        <taxon>Lamiales</taxon>
        <taxon>Lamiaceae</taxon>
        <taxon>Nepetoideae</taxon>
        <taxon>Mentheae</taxon>
        <taxon>Salviinae</taxon>
        <taxon>Salvia</taxon>
        <taxon>Salvia subgen. Calosphace</taxon>
        <taxon>core Calosphace</taxon>
    </lineage>
</organism>
<dbReference type="EMBL" id="PNBA02000014">
    <property type="protein sequence ID" value="KAG6402361.1"/>
    <property type="molecule type" value="Genomic_DNA"/>
</dbReference>
<evidence type="ECO:0000256" key="1">
    <source>
        <dbReference type="ARBA" id="ARBA00007626"/>
    </source>
</evidence>
<keyword evidence="5" id="KW-1185">Reference proteome</keyword>
<feature type="repeat" description="PPR" evidence="3">
    <location>
        <begin position="111"/>
        <end position="145"/>
    </location>
</feature>
<reference evidence="4" key="2">
    <citation type="submission" date="2020-08" db="EMBL/GenBank/DDBJ databases">
        <title>Plant Genome Project.</title>
        <authorList>
            <person name="Zhang R.-G."/>
        </authorList>
    </citation>
    <scope>NUCLEOTIDE SEQUENCE</scope>
    <source>
        <strain evidence="4">Huo1</strain>
        <tissue evidence="4">Leaf</tissue>
    </source>
</reference>
<evidence type="ECO:0000313" key="4">
    <source>
        <dbReference type="EMBL" id="KAG6402361.1"/>
    </source>
</evidence>
<keyword evidence="2" id="KW-0677">Repeat</keyword>
<feature type="repeat" description="PPR" evidence="3">
    <location>
        <begin position="146"/>
        <end position="180"/>
    </location>
</feature>
<protein>
    <submittedName>
        <fullName evidence="4">Uncharacterized protein</fullName>
    </submittedName>
</protein>